<organism evidence="2 3">
    <name type="scientific">Deinococcus roseus</name>
    <dbReference type="NCBI Taxonomy" id="392414"/>
    <lineage>
        <taxon>Bacteria</taxon>
        <taxon>Thermotogati</taxon>
        <taxon>Deinococcota</taxon>
        <taxon>Deinococci</taxon>
        <taxon>Deinococcales</taxon>
        <taxon>Deinococcaceae</taxon>
        <taxon>Deinococcus</taxon>
    </lineage>
</organism>
<dbReference type="Proteomes" id="UP000632222">
    <property type="component" value="Unassembled WGS sequence"/>
</dbReference>
<sequence length="87" mass="9493">MLHAHHKVLEAVTVPRFVISILGLLIGVSVFNLSNRLAAPWNELGAVVLYALLAVGAWFYGKDDKFVRGVAIAIGIWALIRLVLALM</sequence>
<feature type="transmembrane region" description="Helical" evidence="1">
    <location>
        <begin position="41"/>
        <end position="60"/>
    </location>
</feature>
<reference evidence="3" key="1">
    <citation type="journal article" date="2019" name="Int. J. Syst. Evol. Microbiol.">
        <title>The Global Catalogue of Microorganisms (GCM) 10K type strain sequencing project: providing services to taxonomists for standard genome sequencing and annotation.</title>
        <authorList>
            <consortium name="The Broad Institute Genomics Platform"/>
            <consortium name="The Broad Institute Genome Sequencing Center for Infectious Disease"/>
            <person name="Wu L."/>
            <person name="Ma J."/>
        </authorList>
    </citation>
    <scope>NUCLEOTIDE SEQUENCE [LARGE SCALE GENOMIC DNA]</scope>
    <source>
        <strain evidence="3">JCM 14370</strain>
    </source>
</reference>
<protein>
    <recommendedName>
        <fullName evidence="4">Integron gene cassette protein</fullName>
    </recommendedName>
</protein>
<proteinExistence type="predicted"/>
<keyword evidence="1" id="KW-0812">Transmembrane</keyword>
<comment type="caution">
    <text evidence="2">The sequence shown here is derived from an EMBL/GenBank/DDBJ whole genome shotgun (WGS) entry which is preliminary data.</text>
</comment>
<gene>
    <name evidence="2" type="ORF">GCM10008938_24390</name>
</gene>
<keyword evidence="3" id="KW-1185">Reference proteome</keyword>
<keyword evidence="1" id="KW-1133">Transmembrane helix</keyword>
<dbReference type="EMBL" id="BMOD01000008">
    <property type="protein sequence ID" value="GGJ37398.1"/>
    <property type="molecule type" value="Genomic_DNA"/>
</dbReference>
<name>A0ABQ2CZY8_9DEIO</name>
<feature type="transmembrane region" description="Helical" evidence="1">
    <location>
        <begin position="66"/>
        <end position="86"/>
    </location>
</feature>
<evidence type="ECO:0000313" key="3">
    <source>
        <dbReference type="Proteomes" id="UP000632222"/>
    </source>
</evidence>
<feature type="transmembrane region" description="Helical" evidence="1">
    <location>
        <begin position="17"/>
        <end position="34"/>
    </location>
</feature>
<keyword evidence="1" id="KW-0472">Membrane</keyword>
<accession>A0ABQ2CZY8</accession>
<evidence type="ECO:0008006" key="4">
    <source>
        <dbReference type="Google" id="ProtNLM"/>
    </source>
</evidence>
<evidence type="ECO:0000313" key="2">
    <source>
        <dbReference type="EMBL" id="GGJ37398.1"/>
    </source>
</evidence>
<evidence type="ECO:0000256" key="1">
    <source>
        <dbReference type="SAM" id="Phobius"/>
    </source>
</evidence>